<evidence type="ECO:0007829" key="15">
    <source>
        <dbReference type="PeptideAtlas" id="A0A8I5Y7V6"/>
    </source>
</evidence>
<dbReference type="FunFam" id="2.60.40.10:FF:000007">
    <property type="entry name" value="Filamin-B isoform C"/>
    <property type="match status" value="3"/>
</dbReference>
<feature type="repeat" description="Filamin" evidence="9">
    <location>
        <begin position="1771"/>
        <end position="1852"/>
    </location>
</feature>
<feature type="compositionally biased region" description="Low complexity" evidence="10">
    <location>
        <begin position="1"/>
        <end position="20"/>
    </location>
</feature>
<dbReference type="RGD" id="1560614">
    <property type="gene designation" value="Flna"/>
</dbReference>
<dbReference type="FunFam" id="2.60.40.10:FF:000154">
    <property type="entry name" value="filamin-B isoform X1"/>
    <property type="match status" value="1"/>
</dbReference>
<dbReference type="InterPro" id="IPR044801">
    <property type="entry name" value="Filamin"/>
</dbReference>
<evidence type="ECO:0000256" key="2">
    <source>
        <dbReference type="ARBA" id="ARBA00009238"/>
    </source>
</evidence>
<feature type="repeat" description="Filamin" evidence="9">
    <location>
        <begin position="1250"/>
        <end position="1349"/>
    </location>
</feature>
<evidence type="ECO:0000256" key="4">
    <source>
        <dbReference type="ARBA" id="ARBA00022553"/>
    </source>
</evidence>
<dbReference type="GO" id="GO:0051015">
    <property type="term" value="F:actin filament binding"/>
    <property type="evidence" value="ECO:0007669"/>
    <property type="project" value="InterPro"/>
</dbReference>
<feature type="repeat" description="Filamin" evidence="9">
    <location>
        <begin position="1994"/>
        <end position="2018"/>
    </location>
</feature>
<keyword evidence="5" id="KW-0677">Repeat</keyword>
<evidence type="ECO:0000313" key="14">
    <source>
        <dbReference type="RGD" id="1560614"/>
    </source>
</evidence>
<dbReference type="InterPro" id="IPR036872">
    <property type="entry name" value="CH_dom_sf"/>
</dbReference>
<dbReference type="FunFam" id="2.60.40.10:FF:000157">
    <property type="entry name" value="filamin-C isoform X1"/>
    <property type="match status" value="1"/>
</dbReference>
<dbReference type="FunFam" id="1.10.418.10:FF:000006">
    <property type="entry name" value="Filamin-B isoform A"/>
    <property type="match status" value="1"/>
</dbReference>
<keyword evidence="7" id="KW-0009">Actin-binding</keyword>
<dbReference type="InterPro" id="IPR014756">
    <property type="entry name" value="Ig_E-set"/>
</dbReference>
<evidence type="ECO:0000256" key="8">
    <source>
        <dbReference type="ARBA" id="ARBA00023212"/>
    </source>
</evidence>
<dbReference type="FunFam" id="2.60.40.10:FF:000001">
    <property type="entry name" value="Filamin-C isoform b"/>
    <property type="match status" value="5"/>
</dbReference>
<dbReference type="PROSITE" id="PS50021">
    <property type="entry name" value="CH"/>
    <property type="match status" value="2"/>
</dbReference>
<feature type="repeat" description="Filamin" evidence="9">
    <location>
        <begin position="966"/>
        <end position="1061"/>
    </location>
</feature>
<dbReference type="SUPFAM" id="SSF81296">
    <property type="entry name" value="E set domains"/>
    <property type="match status" value="23"/>
</dbReference>
<dbReference type="InterPro" id="IPR001589">
    <property type="entry name" value="Actinin_actin-bd_CS"/>
</dbReference>
<evidence type="ECO:0000256" key="5">
    <source>
        <dbReference type="ARBA" id="ARBA00022737"/>
    </source>
</evidence>
<reference evidence="12" key="2">
    <citation type="submission" date="2025-08" db="UniProtKB">
        <authorList>
            <consortium name="Ensembl"/>
        </authorList>
    </citation>
    <scope>IDENTIFICATION</scope>
    <source>
        <strain evidence="12">Brown Norway</strain>
    </source>
</reference>
<reference evidence="12" key="3">
    <citation type="submission" date="2025-09" db="UniProtKB">
        <authorList>
            <consortium name="Ensembl"/>
        </authorList>
    </citation>
    <scope>IDENTIFICATION</scope>
    <source>
        <strain evidence="12">Brown Norway</strain>
    </source>
</reference>
<comment type="subcellular location">
    <subcellularLocation>
        <location evidence="1">Cytoplasm</location>
        <location evidence="1">Cytoskeleton</location>
    </subcellularLocation>
</comment>
<feature type="repeat" description="Filamin" evidence="9">
    <location>
        <begin position="667"/>
        <end position="763"/>
    </location>
</feature>
<dbReference type="InterPro" id="IPR001298">
    <property type="entry name" value="Filamin/ABP280_rpt"/>
</dbReference>
<evidence type="ECO:0000259" key="11">
    <source>
        <dbReference type="PROSITE" id="PS50021"/>
    </source>
</evidence>
<dbReference type="InterPro" id="IPR013783">
    <property type="entry name" value="Ig-like_fold"/>
</dbReference>
<feature type="repeat" description="Filamin" evidence="9">
    <location>
        <begin position="1540"/>
        <end position="1636"/>
    </location>
</feature>
<keyword evidence="15" id="KW-1267">Proteomics identification</keyword>
<dbReference type="FunFam" id="2.60.40.10:FF:000168">
    <property type="entry name" value="filamin-C isoform X2"/>
    <property type="match status" value="1"/>
</dbReference>
<dbReference type="CDD" id="cd21308">
    <property type="entry name" value="CH_FLNA_rpt1"/>
    <property type="match status" value="1"/>
</dbReference>
<protein>
    <submittedName>
        <fullName evidence="12">Filamin A</fullName>
    </submittedName>
</protein>
<dbReference type="FunFam" id="2.60.40.10:FF:000102">
    <property type="entry name" value="filamin-B isoform X2"/>
    <property type="match status" value="1"/>
</dbReference>
<evidence type="ECO:0000256" key="1">
    <source>
        <dbReference type="ARBA" id="ARBA00004245"/>
    </source>
</evidence>
<dbReference type="GeneTree" id="ENSGT00940000153588"/>
<feature type="region of interest" description="Disordered" evidence="10">
    <location>
        <begin position="271"/>
        <end position="294"/>
    </location>
</feature>
<dbReference type="Pfam" id="PF00630">
    <property type="entry name" value="Filamin"/>
    <property type="match status" value="22"/>
</dbReference>
<feature type="repeat" description="Filamin" evidence="9">
    <location>
        <begin position="764"/>
        <end position="866"/>
    </location>
</feature>
<keyword evidence="3" id="KW-0963">Cytoplasm</keyword>
<evidence type="ECO:0000256" key="7">
    <source>
        <dbReference type="ARBA" id="ARBA00023203"/>
    </source>
</evidence>
<dbReference type="GO" id="GO:0030036">
    <property type="term" value="P:actin cytoskeleton organization"/>
    <property type="evidence" value="ECO:0007669"/>
    <property type="project" value="InterPro"/>
</dbReference>
<feature type="repeat" description="Filamin" evidence="9">
    <location>
        <begin position="276"/>
        <end position="374"/>
    </location>
</feature>
<evidence type="ECO:0000313" key="13">
    <source>
        <dbReference type="Proteomes" id="UP000002494"/>
    </source>
</evidence>
<dbReference type="FunFam" id="2.60.40.10:FF:000096">
    <property type="entry name" value="filamin-C isoform X2"/>
    <property type="match status" value="1"/>
</dbReference>
<gene>
    <name evidence="12 14" type="primary">Flna</name>
</gene>
<dbReference type="GO" id="GO:0005856">
    <property type="term" value="C:cytoskeleton"/>
    <property type="evidence" value="ECO:0007669"/>
    <property type="project" value="UniProtKB-SubCell"/>
</dbReference>
<evidence type="ECO:0000313" key="12">
    <source>
        <dbReference type="Ensembl" id="ENSRNOP00000077541.1"/>
    </source>
</evidence>
<feature type="repeat" description="Filamin" evidence="9">
    <location>
        <begin position="2014"/>
        <end position="2120"/>
    </location>
</feature>
<evidence type="ECO:0000256" key="6">
    <source>
        <dbReference type="ARBA" id="ARBA00022843"/>
    </source>
</evidence>
<comment type="similarity">
    <text evidence="2">Belongs to the filamin family.</text>
</comment>
<feature type="compositionally biased region" description="Basic and acidic residues" evidence="10">
    <location>
        <begin position="22"/>
        <end position="39"/>
    </location>
</feature>
<dbReference type="FunFam" id="2.60.40.10:FF:000118">
    <property type="entry name" value="filamin-C isoform X2"/>
    <property type="match status" value="1"/>
</dbReference>
<keyword evidence="8" id="KW-0206">Cytoskeleton</keyword>
<dbReference type="FunFam" id="1.10.418.10:FF:000008">
    <property type="entry name" value="Filamin-B isoform C"/>
    <property type="match status" value="1"/>
</dbReference>
<dbReference type="FunFam" id="2.60.40.10:FF:000042">
    <property type="entry name" value="Filamin-B isoform B"/>
    <property type="match status" value="2"/>
</dbReference>
<dbReference type="InterPro" id="IPR017868">
    <property type="entry name" value="Filamin/ABP280_repeat-like"/>
</dbReference>
<keyword evidence="6" id="KW-0832">Ubl conjugation</keyword>
<dbReference type="PROSITE" id="PS50194">
    <property type="entry name" value="FILAMIN_REPEAT"/>
    <property type="match status" value="23"/>
</dbReference>
<proteinExistence type="evidence at protein level"/>
<dbReference type="Gene3D" id="2.60.40.10">
    <property type="entry name" value="Immunoglobulins"/>
    <property type="match status" value="23"/>
</dbReference>
<feature type="repeat" description="Filamin" evidence="9">
    <location>
        <begin position="1155"/>
        <end position="1249"/>
    </location>
</feature>
<feature type="repeat" description="Filamin" evidence="9">
    <location>
        <begin position="867"/>
        <end position="965"/>
    </location>
</feature>
<feature type="repeat" description="Filamin" evidence="9">
    <location>
        <begin position="1852"/>
        <end position="1944"/>
    </location>
</feature>
<dbReference type="PROSITE" id="PS00020">
    <property type="entry name" value="ACTININ_2"/>
    <property type="match status" value="1"/>
</dbReference>
<dbReference type="FunFam" id="2.60.40.10:FF:000105">
    <property type="entry name" value="filamin-C isoform X1"/>
    <property type="match status" value="1"/>
</dbReference>
<feature type="repeat" description="Filamin" evidence="9">
    <location>
        <begin position="571"/>
        <end position="663"/>
    </location>
</feature>
<keyword evidence="4" id="KW-0597">Phosphoprotein</keyword>
<feature type="repeat" description="Filamin" evidence="9">
    <location>
        <begin position="1350"/>
        <end position="1442"/>
    </location>
</feature>
<organism evidence="12 13">
    <name type="scientific">Rattus norvegicus</name>
    <name type="common">Rat</name>
    <dbReference type="NCBI Taxonomy" id="10116"/>
    <lineage>
        <taxon>Eukaryota</taxon>
        <taxon>Metazoa</taxon>
        <taxon>Chordata</taxon>
        <taxon>Craniata</taxon>
        <taxon>Vertebrata</taxon>
        <taxon>Euteleostomi</taxon>
        <taxon>Mammalia</taxon>
        <taxon>Eutheria</taxon>
        <taxon>Euarchontoglires</taxon>
        <taxon>Glires</taxon>
        <taxon>Rodentia</taxon>
        <taxon>Myomorpha</taxon>
        <taxon>Muroidea</taxon>
        <taxon>Muridae</taxon>
        <taxon>Murinae</taxon>
        <taxon>Rattus</taxon>
    </lineage>
</organism>
<feature type="domain" description="Calponin-homology (CH)" evidence="11">
    <location>
        <begin position="166"/>
        <end position="269"/>
    </location>
</feature>
<dbReference type="Proteomes" id="UP000002494">
    <property type="component" value="Chromosome X"/>
</dbReference>
<dbReference type="AGR" id="RGD:1560614"/>
<evidence type="ECO:0000256" key="9">
    <source>
        <dbReference type="PROSITE-ProRule" id="PRU00087"/>
    </source>
</evidence>
<feature type="repeat" description="Filamin" evidence="9">
    <location>
        <begin position="1443"/>
        <end position="1539"/>
    </location>
</feature>
<dbReference type="CDD" id="cd21312">
    <property type="entry name" value="CH_FLNA_rpt2"/>
    <property type="match status" value="1"/>
</dbReference>
<name>A0A8I5Y7V6_RAT</name>
<dbReference type="Pfam" id="PF00307">
    <property type="entry name" value="CH"/>
    <property type="match status" value="2"/>
</dbReference>
<evidence type="ECO:0000256" key="10">
    <source>
        <dbReference type="SAM" id="MobiDB-lite"/>
    </source>
</evidence>
<feature type="repeat" description="Filamin" evidence="9">
    <location>
        <begin position="2314"/>
        <end position="2406"/>
    </location>
</feature>
<feature type="repeat" description="Filamin" evidence="9">
    <location>
        <begin position="2123"/>
        <end position="2215"/>
    </location>
</feature>
<dbReference type="PANTHER" id="PTHR38537:SF5">
    <property type="entry name" value="FILAMIN-A"/>
    <property type="match status" value="1"/>
</dbReference>
<dbReference type="Gene3D" id="1.10.418.10">
    <property type="entry name" value="Calponin-like domain"/>
    <property type="match status" value="2"/>
</dbReference>
<evidence type="ECO:0000256" key="3">
    <source>
        <dbReference type="ARBA" id="ARBA00022490"/>
    </source>
</evidence>
<reference evidence="12" key="1">
    <citation type="submission" date="2024-01" db="EMBL/GenBank/DDBJ databases">
        <title>GRCr8: a new rat reference genome assembly contstructed from accurate long reads and long range scaffolding.</title>
        <authorList>
            <person name="Doris P.A."/>
            <person name="Kalbfleisch T."/>
            <person name="Li K."/>
            <person name="Howe K."/>
            <person name="Wood J."/>
        </authorList>
    </citation>
    <scope>NUCLEOTIDE SEQUENCE [LARGE SCALE GENOMIC DNA]</scope>
    <source>
        <strain evidence="12">Brown Norway</strain>
    </source>
</reference>
<dbReference type="FunFam" id="2.60.40.10:FF:000126">
    <property type="entry name" value="filamin-C isoform X1"/>
    <property type="match status" value="1"/>
</dbReference>
<feature type="repeat" description="Filamin" evidence="9">
    <location>
        <begin position="2442"/>
        <end position="2536"/>
    </location>
</feature>
<dbReference type="FunFam" id="2.60.40.10:FF:000125">
    <property type="entry name" value="filamin-B isoform X1"/>
    <property type="match status" value="1"/>
</dbReference>
<feature type="region of interest" description="Disordered" evidence="10">
    <location>
        <begin position="1"/>
        <end position="39"/>
    </location>
</feature>
<feature type="repeat" description="Filamin" evidence="9">
    <location>
        <begin position="1637"/>
        <end position="1732"/>
    </location>
</feature>
<dbReference type="Ensembl" id="ENSRNOT00000118254.2">
    <property type="protein sequence ID" value="ENSRNOP00000077541.1"/>
    <property type="gene ID" value="ENSRNOG00000054890.3"/>
</dbReference>
<dbReference type="PROSITE" id="PS00019">
    <property type="entry name" value="ACTININ_1"/>
    <property type="match status" value="1"/>
</dbReference>
<keyword evidence="13" id="KW-1185">Reference proteome</keyword>
<accession>A0A8I5Y7V6</accession>
<dbReference type="SUPFAM" id="SSF47576">
    <property type="entry name" value="Calponin-homology domain, CH-domain"/>
    <property type="match status" value="1"/>
</dbReference>
<dbReference type="InterPro" id="IPR001715">
    <property type="entry name" value="CH_dom"/>
</dbReference>
<dbReference type="PANTHER" id="PTHR38537">
    <property type="entry name" value="JITTERBUG, ISOFORM N"/>
    <property type="match status" value="1"/>
</dbReference>
<dbReference type="SMART" id="SM00557">
    <property type="entry name" value="IG_FLMN"/>
    <property type="match status" value="22"/>
</dbReference>
<dbReference type="SMART" id="SM00033">
    <property type="entry name" value="CH"/>
    <property type="match status" value="2"/>
</dbReference>
<dbReference type="FunFam" id="2.60.40.10:FF:000115">
    <property type="entry name" value="filamin-C isoform X1"/>
    <property type="match status" value="1"/>
</dbReference>
<feature type="domain" description="Calponin-homology (CH)" evidence="11">
    <location>
        <begin position="43"/>
        <end position="149"/>
    </location>
</feature>
<feature type="repeat" description="Filamin" evidence="9">
    <location>
        <begin position="1062"/>
        <end position="1154"/>
    </location>
</feature>
<feature type="repeat" description="Filamin" evidence="9">
    <location>
        <begin position="2217"/>
        <end position="2310"/>
    </location>
</feature>
<sequence>MSSSHSRSGQSAAGASPAGGIDTRDAEMPATEKDLAEDAPWKKIQQNTFTRWCNEHLKCVSKRIANLQTDLSDGLRLIALLEVLSQKKMHRKHNQRPTFRQMQLENVSVALEFLDRESIKLVSIDSKAIVDGNLKLILGLIWTLILHYSISMPMWDEEEDEEAKKQTPKQRLLGWIQNKLPQLPITNFSRDWQSGRALGALVDSCAPGLCPDWDSWDASKPVNNAREAMQQADDWLGIPQVITPEEIVDPNVDEHSVMTYLSQFPKAKLKPGAPLRPKLNPKKARAYGPGIEPTGNMVKKRAEFTVETRSAGQGEVLVYVEDPAGHQEEAKVTANNDKNRTFSVWYVPEVTGTHKVTVLFAGQHIAKSPFEVYVDKSQGDASKVTAQGPGLEPSGNIANKTTYFEIFTAGAGIGEVEVVIQDPTGQKGTVEPQLEARGDSTYRCSYQPTMEGVHTVHVTFAGVPIPRSPYTVTVGQACNPTACRAVGRGLQPKGVRVKETADFKVYTKGAGSGELKVTVKGPKGEERVKQKDLGDGVYGFEYYPTIPGTYTVTITWGGQNIGRSPFEVKVGTECGNQKVRAWGPGLEGGIVGKSADFVVEAIGDDVGTLGFSVEGPSQAKIECDDKGDGSCDVRYWPQEAGEYAVHVLCNSEDIRLSPFMADIREAPQDFHPDRVKARGPGLEKTGVAINKPAEFTVDAKHAGKAPLRVQVQDNEGHSVETTVKDNGNGTYSCSYVPRKPVKHTAMVSWGGVSIPNSPFRVNVGAGSHPNKVKVYGPGVAKTGLKAHEPTYFTVDCTEAGQGDVSIGIKCAPGVVGPTEADIDFDIIRNDNDTFTVKYTPCGAGSYTIMVLFADQATPTSPIRVKVEPSHDASKVKAEGPGLNRTGVELGKPTHFTVNAKTAGKGKLDVQFSGLAKGDAVRDVDIIDHHDNTYTVKYTPVQQGPVGVSVTYGGDHIPKSPFSVGVSPSLDLSKIKVSGLVDKVDVGKDQEFTVKSKGAGGQGKVASKIVSPSGAAVPCKVEPGLGADNSVVRFVPREEGPYEVEVTYDGVPVPGSPFPVEAVAPTKPSKVKAFGPGLQGGNAGSPARFTIDTKGAGTGGLGLTVEGPCEAQLECLDNGDGTCSVSYVPTEPGDYNINILFADTHIPGSPFKAHVVPCFDASKVKCSGPGLERATAGEVGQFQVDCSSAGSAELTIEICSEAGLPAEVYIQDHGDGTHTITYIPLCPGAYTVTIKYGGQPVPNFPSKLQVEPAVDTSGVQCYGPGIEGQGVFREATTEFSVDARALTQTGGPHVKARVANPSGNLTDTYVQDCGDGTYKVEYTPYEEGVHSVDVTYDGSPVPSSPFQVPVTEGCDPSRVRVHGPGIQSGTTNKPNKFTVETRGAGTGGLGLAVEGPSEAKMSCMDNKDGSCSVEYIPYEAGTYSLNVTYGGHQVPGSPFKVPVHDVTDASKVKCSGPGLSPGMVRANLPQSFQVDTSKAGVAPLQVKVQGPKGLVEPVDVVDNADGTQTVNYVPSREGSYSISVLYGEEEVPRSPFKVKVLPTHDASKVKASGPGLNTTGVPASLPVEFTIDAKDAGEGLLAVQITDPEGKPKKTHIQDNHDGTYTVAYVPDVTGRYTILIKYGGDEIPFSPYRVRAVPTGDASKCTVTGAGIGPTIQIGEETVITVDTKAAGKGKVTCTVCTPDGSEVDVDVVENEDGTFDIFYTAPQPGKYVICVRFGGEHVPNSPFQVTALAGDQPTVQTPLRPQQLPSQYTYPQGSQQTWIPERPMVGVNGLDVTSLRPFDLVIPFTIKKGEITGEVRMPSGKVAQPSITDNKDGTVTVRYSPSEAGLHEMDIRYDNMHIPGSPLQFYVDYVNCGHITAYGPGLTHGVVNKPATFTVNTKDAGEGGLSLAIEGPSKAEISCTDNQDGTCSVSYLPVLPGDYSILVKYNDQHIPGSPFTARVTGREPQPTHSHCGATFRSRGTLQQEFLGRKERIRGTNHWLHNDPILCLGISFVPKETGEHLVHVKKNGQHVASSPFSVKVTGEGRVKESITRRRRAPSVANVGSHCDLSLKIPEISIQDMTAQVTSPSGKTHEAEIVEGENHTYCIRFVPAEMGMHTVSVKYKGQHVPGSPFQFTVGPLGEGGAHKVRAGGPGLERAEAGVPAEFGIWTREAGAGGLAIAVEGPSKAEISFEDRKDGSCGVAYVVQEPGDYEVSVKFNEEHIPDSPFVVPVASPSGDARRLTVSSLQESGLKVNQPASFAVSLNGAKGAIDAKVHSPSGALEECYVTEIDQDKYAVRFIPRENGVYLIDVKFNGTHIPGSPFKIRVGEPGHGGDPGLVSAYGAGLEGGVTGSPAEFIVNTSNAGAGALSVTIDGPSKVKMDCQECPEGYRVTYTPMAPGSYLISIKYGGPYHIGGSPFKAKVTGPRLVSNHSLHETSSVFVDSLTKVATVPQHATSGPGPADVSKVVAKGLGLSKAYVGQKSNFTVDCSKAGNNMLLVGVHGPRTPCEEILVKHMGSRLYSVSYLLKDKGEYTLVVKWGDEHIPGSPYRIMVP</sequence>
<feature type="repeat" description="Filamin" evidence="9">
    <location>
        <begin position="475"/>
        <end position="570"/>
    </location>
</feature>
<feature type="repeat" description="Filamin" evidence="9">
    <location>
        <begin position="376"/>
        <end position="474"/>
    </location>
</feature>
<dbReference type="FunFam" id="2.60.40.10:FF:000092">
    <property type="entry name" value="Filamin-B isoform B"/>
    <property type="match status" value="1"/>
</dbReference>
<dbReference type="FunFam" id="2.60.40.10:FF:000122">
    <property type="entry name" value="filamin-C isoform X2"/>
    <property type="match status" value="1"/>
</dbReference>